<feature type="domain" description="Sugar phosphate transporter" evidence="6">
    <location>
        <begin position="70"/>
        <end position="336"/>
    </location>
</feature>
<organism evidence="7 8">
    <name type="scientific">Prototheca wickerhamii</name>
    <dbReference type="NCBI Taxonomy" id="3111"/>
    <lineage>
        <taxon>Eukaryota</taxon>
        <taxon>Viridiplantae</taxon>
        <taxon>Chlorophyta</taxon>
        <taxon>core chlorophytes</taxon>
        <taxon>Trebouxiophyceae</taxon>
        <taxon>Chlorellales</taxon>
        <taxon>Chlorellaceae</taxon>
        <taxon>Prototheca</taxon>
    </lineage>
</organism>
<dbReference type="Pfam" id="PF03151">
    <property type="entry name" value="TPT"/>
    <property type="match status" value="1"/>
</dbReference>
<name>A0AAD9IN02_PROWI</name>
<dbReference type="EMBL" id="JASFZW010000002">
    <property type="protein sequence ID" value="KAK2079745.1"/>
    <property type="molecule type" value="Genomic_DNA"/>
</dbReference>
<feature type="transmembrane region" description="Helical" evidence="5">
    <location>
        <begin position="80"/>
        <end position="98"/>
    </location>
</feature>
<dbReference type="AlphaFoldDB" id="A0AAD9IN02"/>
<sequence>MEGRSLLTARQGVAAGAMPRGLAPSKITCQPQPVLSFTRPNGARPLATPPAAAAGEASKAPSGGLGQVIKTVLNSFPAPWFVSAFQLLASAVFMILLSTGASSASLRPVALFHTIGHVSACVSFSLMAVSFAHVVKAAEPVLSVGLSQLILGEINPWYVWASLLPIIGGCSLSAMKEVSFAWGGFNNAMISNFGMVMRNVYSKKSLSGATNKLDGINLFALLSIISFFYTLPVAIVVEGFRGGVWQWGPLWNQAVATLGQAQFYKLMAAAGLFYHLYNQASYMVLDQGISPVTFSVGNTMKRVAVVVSSVLFFRNPVSAMNWVGSLLAIAGTGLYSMAKQKASNDAKKAKQA</sequence>
<dbReference type="InterPro" id="IPR004853">
    <property type="entry name" value="Sugar_P_trans_dom"/>
</dbReference>
<dbReference type="SUPFAM" id="SSF103481">
    <property type="entry name" value="Multidrug resistance efflux transporter EmrE"/>
    <property type="match status" value="1"/>
</dbReference>
<evidence type="ECO:0000256" key="5">
    <source>
        <dbReference type="SAM" id="Phobius"/>
    </source>
</evidence>
<protein>
    <recommendedName>
        <fullName evidence="6">Sugar phosphate transporter domain-containing protein</fullName>
    </recommendedName>
</protein>
<dbReference type="PANTHER" id="PTHR11132">
    <property type="entry name" value="SOLUTE CARRIER FAMILY 35"/>
    <property type="match status" value="1"/>
</dbReference>
<feature type="transmembrane region" description="Helical" evidence="5">
    <location>
        <begin position="156"/>
        <end position="174"/>
    </location>
</feature>
<feature type="transmembrane region" description="Helical" evidence="5">
    <location>
        <begin position="110"/>
        <end position="135"/>
    </location>
</feature>
<dbReference type="InterPro" id="IPR037185">
    <property type="entry name" value="EmrE-like"/>
</dbReference>
<keyword evidence="2 5" id="KW-0812">Transmembrane</keyword>
<dbReference type="GO" id="GO:0016020">
    <property type="term" value="C:membrane"/>
    <property type="evidence" value="ECO:0007669"/>
    <property type="project" value="UniProtKB-SubCell"/>
</dbReference>
<keyword evidence="8" id="KW-1185">Reference proteome</keyword>
<evidence type="ECO:0000313" key="8">
    <source>
        <dbReference type="Proteomes" id="UP001255856"/>
    </source>
</evidence>
<feature type="transmembrane region" description="Helical" evidence="5">
    <location>
        <begin position="319"/>
        <end position="338"/>
    </location>
</feature>
<reference evidence="7" key="1">
    <citation type="submission" date="2021-01" db="EMBL/GenBank/DDBJ databases">
        <authorList>
            <person name="Eckstrom K.M.E."/>
        </authorList>
    </citation>
    <scope>NUCLEOTIDE SEQUENCE</scope>
    <source>
        <strain evidence="7">UVCC 0001</strain>
    </source>
</reference>
<keyword evidence="3 5" id="KW-1133">Transmembrane helix</keyword>
<evidence type="ECO:0000313" key="7">
    <source>
        <dbReference type="EMBL" id="KAK2079745.1"/>
    </source>
</evidence>
<keyword evidence="4 5" id="KW-0472">Membrane</keyword>
<evidence type="ECO:0000256" key="1">
    <source>
        <dbReference type="ARBA" id="ARBA00004141"/>
    </source>
</evidence>
<comment type="subcellular location">
    <subcellularLocation>
        <location evidence="1">Membrane</location>
        <topology evidence="1">Multi-pass membrane protein</topology>
    </subcellularLocation>
</comment>
<proteinExistence type="predicted"/>
<comment type="caution">
    <text evidence="7">The sequence shown here is derived from an EMBL/GenBank/DDBJ whole genome shotgun (WGS) entry which is preliminary data.</text>
</comment>
<feature type="transmembrane region" description="Helical" evidence="5">
    <location>
        <begin position="218"/>
        <end position="237"/>
    </location>
</feature>
<evidence type="ECO:0000256" key="2">
    <source>
        <dbReference type="ARBA" id="ARBA00022692"/>
    </source>
</evidence>
<dbReference type="InterPro" id="IPR050186">
    <property type="entry name" value="TPT_transporter"/>
</dbReference>
<accession>A0AAD9IN02</accession>
<evidence type="ECO:0000256" key="4">
    <source>
        <dbReference type="ARBA" id="ARBA00023136"/>
    </source>
</evidence>
<feature type="transmembrane region" description="Helical" evidence="5">
    <location>
        <begin position="180"/>
        <end position="197"/>
    </location>
</feature>
<evidence type="ECO:0000259" key="6">
    <source>
        <dbReference type="Pfam" id="PF03151"/>
    </source>
</evidence>
<evidence type="ECO:0000256" key="3">
    <source>
        <dbReference type="ARBA" id="ARBA00022989"/>
    </source>
</evidence>
<dbReference type="Proteomes" id="UP001255856">
    <property type="component" value="Unassembled WGS sequence"/>
</dbReference>
<gene>
    <name evidence="7" type="ORF">QBZ16_002140</name>
</gene>